<dbReference type="STRING" id="69014.TK1750"/>
<dbReference type="OrthoDB" id="97769at2157"/>
<dbReference type="HOGENOM" id="CLU_654921_0_0_2"/>
<protein>
    <recommendedName>
        <fullName evidence="3">Peptidase C39-like domain-containing protein</fullName>
    </recommendedName>
</protein>
<dbReference type="InParanoid" id="Q5JDU8"/>
<name>Q5JDU8_THEKO</name>
<dbReference type="EnsemblBacteria" id="BAD85939">
    <property type="protein sequence ID" value="BAD85939"/>
    <property type="gene ID" value="TK1750"/>
</dbReference>
<accession>Q5JDU8</accession>
<evidence type="ECO:0008006" key="3">
    <source>
        <dbReference type="Google" id="ProtNLM"/>
    </source>
</evidence>
<keyword evidence="2" id="KW-1185">Reference proteome</keyword>
<organism evidence="1 2">
    <name type="scientific">Thermococcus kodakarensis (strain ATCC BAA-918 / JCM 12380 / KOD1)</name>
    <name type="common">Pyrococcus kodakaraensis (strain KOD1)</name>
    <dbReference type="NCBI Taxonomy" id="69014"/>
    <lineage>
        <taxon>Archaea</taxon>
        <taxon>Methanobacteriati</taxon>
        <taxon>Methanobacteriota</taxon>
        <taxon>Thermococci</taxon>
        <taxon>Thermococcales</taxon>
        <taxon>Thermococcaceae</taxon>
        <taxon>Thermococcus</taxon>
    </lineage>
</organism>
<dbReference type="eggNOG" id="arCOG03311">
    <property type="taxonomic scope" value="Archaea"/>
</dbReference>
<dbReference type="KEGG" id="tko:TK1750"/>
<dbReference type="RefSeq" id="WP_011250701.1">
    <property type="nucleotide sequence ID" value="NC_006624.1"/>
</dbReference>
<sequence>MKLKNRSLGILLMFLILGMTLLNTESYVFGDPALEVAKSSTKVLPQVSRNVALYLAKNELNSFPFMDFKGAEIGKKLVLFYFPDGRPAYYEVPLLKDGKVVGVMFIPALKTMPPGWMQVFEARKLVSQQLDKIAETIGIKHYRYVVLGAAMFGIQTEDGTVVDLAGREYRIDPSASFRFSIESKKNEVLWVKLEKDALKSSPRKIIEGVPTWTSTDTGNANIGYPNNVGPAPDPWGDWDGCSPIAASMVVAYYDSQFRSAYMREAIIDILHFTMGTDSSGRTEANGITKGIEDFYWEVMKLYNDGHLSVHPTYSYDATNREYSSDYQLFLAIKGEVDKNHPGLLNVHWRLRNGSIVGHSMTFVGYDSSVPAIYVHTTWKDLPAGWIKVGNWVDAMITTVKPIKMCWNGICPYVAVTSGG</sequence>
<dbReference type="PATRIC" id="fig|69014.16.peg.1706"/>
<evidence type="ECO:0000313" key="1">
    <source>
        <dbReference type="EMBL" id="BAD85939.1"/>
    </source>
</evidence>
<evidence type="ECO:0000313" key="2">
    <source>
        <dbReference type="Proteomes" id="UP000000536"/>
    </source>
</evidence>
<dbReference type="GeneID" id="78448280"/>
<dbReference type="Proteomes" id="UP000000536">
    <property type="component" value="Chromosome"/>
</dbReference>
<proteinExistence type="predicted"/>
<gene>
    <name evidence="1" type="ordered locus">TK1750</name>
</gene>
<dbReference type="AlphaFoldDB" id="Q5JDU8"/>
<reference evidence="1 2" key="1">
    <citation type="journal article" date="2005" name="Genome Res.">
        <title>Complete genome sequence of the hyperthermophilic archaeon Thermococcus kodakaraensis KOD1 and comparison with Pyrococcus genomes.</title>
        <authorList>
            <person name="Fukui T."/>
            <person name="Atomi H."/>
            <person name="Kanai T."/>
            <person name="Matsumi R."/>
            <person name="Fujiwara S."/>
            <person name="Imanaka T."/>
        </authorList>
    </citation>
    <scope>NUCLEOTIDE SEQUENCE [LARGE SCALE GENOMIC DNA]</scope>
    <source>
        <strain evidence="2">ATCC BAA-918 / JCM 12380 / KOD1</strain>
    </source>
</reference>
<dbReference type="EMBL" id="AP006878">
    <property type="protein sequence ID" value="BAD85939.1"/>
    <property type="molecule type" value="Genomic_DNA"/>
</dbReference>